<dbReference type="Proteomes" id="UP000240957">
    <property type="component" value="Unassembled WGS sequence"/>
</dbReference>
<dbReference type="AlphaFoldDB" id="A0A371YU94"/>
<organism evidence="3 4">
    <name type="scientific">Acinetobacter sichuanensis</name>
    <dbReference type="NCBI Taxonomy" id="2136183"/>
    <lineage>
        <taxon>Bacteria</taxon>
        <taxon>Pseudomonadati</taxon>
        <taxon>Pseudomonadota</taxon>
        <taxon>Gammaproteobacteria</taxon>
        <taxon>Moraxellales</taxon>
        <taxon>Moraxellaceae</taxon>
        <taxon>Acinetobacter</taxon>
    </lineage>
</organism>
<gene>
    <name evidence="2" type="ORF">ACFODO_00485</name>
    <name evidence="3" type="ORF">C9E89_003760</name>
</gene>
<dbReference type="EMBL" id="JBHRSF010000003">
    <property type="protein sequence ID" value="MFC2993773.1"/>
    <property type="molecule type" value="Genomic_DNA"/>
</dbReference>
<evidence type="ECO:0000313" key="5">
    <source>
        <dbReference type="Proteomes" id="UP001595455"/>
    </source>
</evidence>
<proteinExistence type="predicted"/>
<comment type="caution">
    <text evidence="3">The sequence shown here is derived from an EMBL/GenBank/DDBJ whole genome shotgun (WGS) entry which is preliminary data.</text>
</comment>
<keyword evidence="5" id="KW-1185">Reference proteome</keyword>
<evidence type="ECO:0000313" key="3">
    <source>
        <dbReference type="EMBL" id="RFC85032.1"/>
    </source>
</evidence>
<keyword evidence="1" id="KW-0732">Signal</keyword>
<dbReference type="InterPro" id="IPR009468">
    <property type="entry name" value="DUF1090"/>
</dbReference>
<dbReference type="OrthoDB" id="8689941at2"/>
<sequence length="69" mass="7960">MLKRTLLTVTVALISVQSFAYDAKSCQIKKEKLVEQLQYAKKYNNTHRIEGLNKAIARLDQDCAKYVKK</sequence>
<accession>A0A371YU94</accession>
<dbReference type="Pfam" id="PF06476">
    <property type="entry name" value="DUF1090"/>
    <property type="match status" value="1"/>
</dbReference>
<feature type="signal peptide" evidence="1">
    <location>
        <begin position="1"/>
        <end position="20"/>
    </location>
</feature>
<evidence type="ECO:0000256" key="1">
    <source>
        <dbReference type="SAM" id="SignalP"/>
    </source>
</evidence>
<reference evidence="2" key="4">
    <citation type="submission" date="2024-09" db="EMBL/GenBank/DDBJ databases">
        <authorList>
            <person name="Sun Q."/>
            <person name="Mori K."/>
        </authorList>
    </citation>
    <scope>NUCLEOTIDE SEQUENCE</scope>
    <source>
        <strain evidence="2">KCTC 62575</strain>
    </source>
</reference>
<reference evidence="5" key="3">
    <citation type="journal article" date="2019" name="Int. J. Syst. Evol. Microbiol.">
        <title>The Global Catalogue of Microorganisms (GCM) 10K type strain sequencing project: providing services to taxonomists for standard genome sequencing and annotation.</title>
        <authorList>
            <consortium name="The Broad Institute Genomics Platform"/>
            <consortium name="The Broad Institute Genome Sequencing Center for Infectious Disease"/>
            <person name="Wu L."/>
            <person name="Ma J."/>
        </authorList>
    </citation>
    <scope>NUCLEOTIDE SEQUENCE [LARGE SCALE GENOMIC DNA]</scope>
    <source>
        <strain evidence="5">KCTC 62575</strain>
    </source>
</reference>
<name>A0A371YU94_9GAMM</name>
<dbReference type="Proteomes" id="UP001595455">
    <property type="component" value="Unassembled WGS sequence"/>
</dbReference>
<evidence type="ECO:0000313" key="2">
    <source>
        <dbReference type="EMBL" id="MFC2993773.1"/>
    </source>
</evidence>
<dbReference type="EMBL" id="PYIX02000003">
    <property type="protein sequence ID" value="RFC85032.1"/>
    <property type="molecule type" value="Genomic_DNA"/>
</dbReference>
<reference evidence="3 4" key="2">
    <citation type="submission" date="2018-08" db="EMBL/GenBank/DDBJ databases">
        <title>The draft genome of Acinetobacter sichuanensis strain WCHAc060041.</title>
        <authorList>
            <person name="Qin J."/>
            <person name="Feng Y."/>
            <person name="Zong Z."/>
        </authorList>
    </citation>
    <scope>NUCLEOTIDE SEQUENCE [LARGE SCALE GENOMIC DNA]</scope>
    <source>
        <strain evidence="3 4">WCHAc060041</strain>
    </source>
</reference>
<dbReference type="RefSeq" id="WP_107007093.1">
    <property type="nucleotide sequence ID" value="NZ_JAVIDQ010000001.1"/>
</dbReference>
<evidence type="ECO:0000313" key="4">
    <source>
        <dbReference type="Proteomes" id="UP000240957"/>
    </source>
</evidence>
<feature type="chain" id="PRO_5016580190" evidence="1">
    <location>
        <begin position="21"/>
        <end position="69"/>
    </location>
</feature>
<protein>
    <submittedName>
        <fullName evidence="3">DUF1090 family protein</fullName>
    </submittedName>
</protein>
<reference evidence="2" key="1">
    <citation type="journal article" date="2014" name="Int. J. Syst. Evol. Microbiol.">
        <title>Complete genome of a new Firmicutes species belonging to the dominant human colonic microbiota ('Ruminococcus bicirculans') reveals two chromosomes and a selective capacity to utilize plant glucans.</title>
        <authorList>
            <consortium name="NISC Comparative Sequencing Program"/>
            <person name="Wegmann U."/>
            <person name="Louis P."/>
            <person name="Goesmann A."/>
            <person name="Henrissat B."/>
            <person name="Duncan S.H."/>
            <person name="Flint H.J."/>
        </authorList>
    </citation>
    <scope>NUCLEOTIDE SEQUENCE</scope>
    <source>
        <strain evidence="2">KCTC 62575</strain>
    </source>
</reference>